<evidence type="ECO:0000256" key="4">
    <source>
        <dbReference type="ARBA" id="ARBA00022989"/>
    </source>
</evidence>
<comment type="caution">
    <text evidence="8">The sequence shown here is derived from an EMBL/GenBank/DDBJ whole genome shotgun (WGS) entry which is preliminary data.</text>
</comment>
<organism evidence="8 9">
    <name type="scientific">Mikania micrantha</name>
    <name type="common">bitter vine</name>
    <dbReference type="NCBI Taxonomy" id="192012"/>
    <lineage>
        <taxon>Eukaryota</taxon>
        <taxon>Viridiplantae</taxon>
        <taxon>Streptophyta</taxon>
        <taxon>Embryophyta</taxon>
        <taxon>Tracheophyta</taxon>
        <taxon>Spermatophyta</taxon>
        <taxon>Magnoliopsida</taxon>
        <taxon>eudicotyledons</taxon>
        <taxon>Gunneridae</taxon>
        <taxon>Pentapetalae</taxon>
        <taxon>asterids</taxon>
        <taxon>campanulids</taxon>
        <taxon>Asterales</taxon>
        <taxon>Asteraceae</taxon>
        <taxon>Asteroideae</taxon>
        <taxon>Heliantheae alliance</taxon>
        <taxon>Eupatorieae</taxon>
        <taxon>Mikania</taxon>
    </lineage>
</organism>
<evidence type="ECO:0000259" key="7">
    <source>
        <dbReference type="PROSITE" id="PS50845"/>
    </source>
</evidence>
<evidence type="ECO:0000256" key="3">
    <source>
        <dbReference type="ARBA" id="ARBA00022824"/>
    </source>
</evidence>
<keyword evidence="9" id="KW-1185">Reference proteome</keyword>
<keyword evidence="2 6" id="KW-0812">Transmembrane</keyword>
<dbReference type="AlphaFoldDB" id="A0A5N6NGQ0"/>
<comment type="subcellular location">
    <subcellularLocation>
        <location evidence="1 6">Endoplasmic reticulum membrane</location>
        <topology evidence="1 6">Multi-pass membrane protein</topology>
    </subcellularLocation>
</comment>
<dbReference type="OrthoDB" id="567788at2759"/>
<reference evidence="8 9" key="1">
    <citation type="submission" date="2019-05" db="EMBL/GenBank/DDBJ databases">
        <title>Mikania micrantha, genome provides insights into the molecular mechanism of rapid growth.</title>
        <authorList>
            <person name="Liu B."/>
        </authorList>
    </citation>
    <scope>NUCLEOTIDE SEQUENCE [LARGE SCALE GENOMIC DNA]</scope>
    <source>
        <strain evidence="8">NLD-2019</strain>
        <tissue evidence="8">Leaf</tissue>
    </source>
</reference>
<keyword evidence="4 6" id="KW-1133">Transmembrane helix</keyword>
<dbReference type="PROSITE" id="PS50845">
    <property type="entry name" value="RETICULON"/>
    <property type="match status" value="1"/>
</dbReference>
<evidence type="ECO:0000256" key="1">
    <source>
        <dbReference type="ARBA" id="ARBA00004477"/>
    </source>
</evidence>
<dbReference type="PANTHER" id="PTHR10994:SF145">
    <property type="entry name" value="RETICULON-LIKE PROTEIN B13"/>
    <property type="match status" value="1"/>
</dbReference>
<evidence type="ECO:0000313" key="9">
    <source>
        <dbReference type="Proteomes" id="UP000326396"/>
    </source>
</evidence>
<evidence type="ECO:0000256" key="2">
    <source>
        <dbReference type="ARBA" id="ARBA00022692"/>
    </source>
</evidence>
<feature type="domain" description="Reticulon" evidence="7">
    <location>
        <begin position="1"/>
        <end position="127"/>
    </location>
</feature>
<dbReference type="PANTHER" id="PTHR10994">
    <property type="entry name" value="RETICULON"/>
    <property type="match status" value="1"/>
</dbReference>
<dbReference type="Pfam" id="PF02453">
    <property type="entry name" value="Reticulon"/>
    <property type="match status" value="1"/>
</dbReference>
<dbReference type="GO" id="GO:0009617">
    <property type="term" value="P:response to bacterium"/>
    <property type="evidence" value="ECO:0007669"/>
    <property type="project" value="InterPro"/>
</dbReference>
<sequence length="127" mass="14620">MCSIGISDRTATAMANQIKEYSEDAMRWVFKVGAQSEWYVFAATMAGLWLLSVIGSSSDLLTHLFIGTVMSMSVPVIWLKYDDKIREHGKRLHLHSKRFYSLIDERVLQKLKNKVKVNSPRKEKKVE</sequence>
<evidence type="ECO:0000256" key="5">
    <source>
        <dbReference type="ARBA" id="ARBA00023136"/>
    </source>
</evidence>
<feature type="transmembrane region" description="Helical" evidence="6">
    <location>
        <begin position="60"/>
        <end position="81"/>
    </location>
</feature>
<dbReference type="GO" id="GO:0005789">
    <property type="term" value="C:endoplasmic reticulum membrane"/>
    <property type="evidence" value="ECO:0007669"/>
    <property type="project" value="UniProtKB-SubCell"/>
</dbReference>
<dbReference type="InterPro" id="IPR003388">
    <property type="entry name" value="Reticulon"/>
</dbReference>
<evidence type="ECO:0000256" key="6">
    <source>
        <dbReference type="RuleBase" id="RU363132"/>
    </source>
</evidence>
<proteinExistence type="predicted"/>
<keyword evidence="5 6" id="KW-0472">Membrane</keyword>
<keyword evidence="3 6" id="KW-0256">Endoplasmic reticulum</keyword>
<name>A0A5N6NGQ0_9ASTR</name>
<dbReference type="Proteomes" id="UP000326396">
    <property type="component" value="Linkage Group LG19"/>
</dbReference>
<feature type="transmembrane region" description="Helical" evidence="6">
    <location>
        <begin position="36"/>
        <end position="54"/>
    </location>
</feature>
<dbReference type="InterPro" id="IPR045064">
    <property type="entry name" value="Reticulon-like"/>
</dbReference>
<evidence type="ECO:0000313" key="8">
    <source>
        <dbReference type="EMBL" id="KAD4888094.1"/>
    </source>
</evidence>
<dbReference type="EMBL" id="SZYD01000011">
    <property type="protein sequence ID" value="KAD4888094.1"/>
    <property type="molecule type" value="Genomic_DNA"/>
</dbReference>
<accession>A0A5N6NGQ0</accession>
<gene>
    <name evidence="8" type="ORF">E3N88_20167</name>
</gene>
<protein>
    <recommendedName>
        <fullName evidence="6">Reticulon-like protein</fullName>
    </recommendedName>
</protein>